<evidence type="ECO:0008006" key="5">
    <source>
        <dbReference type="Google" id="ProtNLM"/>
    </source>
</evidence>
<comment type="caution">
    <text evidence="3">The sequence shown here is derived from an EMBL/GenBank/DDBJ whole genome shotgun (WGS) entry which is preliminary data.</text>
</comment>
<evidence type="ECO:0000256" key="1">
    <source>
        <dbReference type="SAM" id="MobiDB-lite"/>
    </source>
</evidence>
<dbReference type="PROSITE" id="PS51257">
    <property type="entry name" value="PROKAR_LIPOPROTEIN"/>
    <property type="match status" value="1"/>
</dbReference>
<gene>
    <name evidence="3" type="ORF">RND61_01480</name>
</gene>
<evidence type="ECO:0000313" key="4">
    <source>
        <dbReference type="Proteomes" id="UP001250181"/>
    </source>
</evidence>
<evidence type="ECO:0000256" key="2">
    <source>
        <dbReference type="SAM" id="SignalP"/>
    </source>
</evidence>
<sequence length="205" mass="20858">MRRRPAPPPAALALLLLLAACGTRTAGADVPDRAGLEARAAALQTRPEHVYVTEADGFDLAEQSVGVLGDDGFSATYVSPGGGAITLAVERGGVDAASCAELPAVSATGPAGTPCEKDGAGWYRASDGAHAYVRAENGLRVRVSADRSVDRDTLRGAAERAHRASDEELDAVLPELRPGAGEPVERGDLPPVGDGAPRNDVGASG</sequence>
<proteinExistence type="predicted"/>
<protein>
    <recommendedName>
        <fullName evidence="5">Membrane lipoprotein</fullName>
    </recommendedName>
</protein>
<feature type="signal peptide" evidence="2">
    <location>
        <begin position="1"/>
        <end position="28"/>
    </location>
</feature>
<keyword evidence="4" id="KW-1185">Reference proteome</keyword>
<feature type="chain" id="PRO_5045685974" description="Membrane lipoprotein" evidence="2">
    <location>
        <begin position="29"/>
        <end position="205"/>
    </location>
</feature>
<dbReference type="EMBL" id="JAWCTQ010000001">
    <property type="protein sequence ID" value="MDT9680766.1"/>
    <property type="molecule type" value="Genomic_DNA"/>
</dbReference>
<name>A0ABU3QDH3_9ACTN</name>
<reference evidence="3 4" key="1">
    <citation type="submission" date="2023-09" db="EMBL/GenBank/DDBJ databases">
        <title>Streptomyces sp. nov.: A antagonism against Alternaria gaisen Producing Streptochlin, Isolated from Tamarix root soil.</title>
        <authorList>
            <person name="Chen Y."/>
        </authorList>
    </citation>
    <scope>NUCLEOTIDE SEQUENCE [LARGE SCALE GENOMIC DNA]</scope>
    <source>
        <strain evidence="3 4">TRM76323</strain>
    </source>
</reference>
<feature type="compositionally biased region" description="Basic and acidic residues" evidence="1">
    <location>
        <begin position="147"/>
        <end position="166"/>
    </location>
</feature>
<feature type="region of interest" description="Disordered" evidence="1">
    <location>
        <begin position="147"/>
        <end position="205"/>
    </location>
</feature>
<evidence type="ECO:0000313" key="3">
    <source>
        <dbReference type="EMBL" id="MDT9680766.1"/>
    </source>
</evidence>
<organism evidence="3 4">
    <name type="scientific">Streptomyces tamarix</name>
    <dbReference type="NCBI Taxonomy" id="3078565"/>
    <lineage>
        <taxon>Bacteria</taxon>
        <taxon>Bacillati</taxon>
        <taxon>Actinomycetota</taxon>
        <taxon>Actinomycetes</taxon>
        <taxon>Kitasatosporales</taxon>
        <taxon>Streptomycetaceae</taxon>
        <taxon>Streptomyces</taxon>
    </lineage>
</organism>
<dbReference type="RefSeq" id="WP_315875757.1">
    <property type="nucleotide sequence ID" value="NZ_JAWCTQ010000001.1"/>
</dbReference>
<dbReference type="Proteomes" id="UP001250181">
    <property type="component" value="Unassembled WGS sequence"/>
</dbReference>
<keyword evidence="2" id="KW-0732">Signal</keyword>
<accession>A0ABU3QDH3</accession>